<accession>A0A0H2MMU1</accession>
<dbReference type="RefSeq" id="WP_033996651.1">
    <property type="nucleotide sequence ID" value="NZ_JZWI01000004.1"/>
</dbReference>
<evidence type="ECO:0008006" key="4">
    <source>
        <dbReference type="Google" id="ProtNLM"/>
    </source>
</evidence>
<feature type="transmembrane region" description="Helical" evidence="1">
    <location>
        <begin position="90"/>
        <end position="111"/>
    </location>
</feature>
<dbReference type="Proteomes" id="UP000035170">
    <property type="component" value="Unassembled WGS sequence"/>
</dbReference>
<name>A0A0H2MMU1_VARPD</name>
<dbReference type="EMBL" id="JZWI01000004">
    <property type="protein sequence ID" value="KLN58045.1"/>
    <property type="molecule type" value="Genomic_DNA"/>
</dbReference>
<feature type="transmembrane region" description="Helical" evidence="1">
    <location>
        <begin position="172"/>
        <end position="201"/>
    </location>
</feature>
<evidence type="ECO:0000256" key="1">
    <source>
        <dbReference type="SAM" id="Phobius"/>
    </source>
</evidence>
<feature type="transmembrane region" description="Helical" evidence="1">
    <location>
        <begin position="21"/>
        <end position="43"/>
    </location>
</feature>
<proteinExistence type="predicted"/>
<organism evidence="2 3">
    <name type="scientific">Variovorax paradoxus</name>
    <dbReference type="NCBI Taxonomy" id="34073"/>
    <lineage>
        <taxon>Bacteria</taxon>
        <taxon>Pseudomonadati</taxon>
        <taxon>Pseudomonadota</taxon>
        <taxon>Betaproteobacteria</taxon>
        <taxon>Burkholderiales</taxon>
        <taxon>Comamonadaceae</taxon>
        <taxon>Variovorax</taxon>
    </lineage>
</organism>
<evidence type="ECO:0000313" key="2">
    <source>
        <dbReference type="EMBL" id="KLN58045.1"/>
    </source>
</evidence>
<dbReference type="Pfam" id="PF19700">
    <property type="entry name" value="DUF6198"/>
    <property type="match status" value="1"/>
</dbReference>
<protein>
    <recommendedName>
        <fullName evidence="4">Membrane protein YczE</fullName>
    </recommendedName>
</protein>
<dbReference type="PANTHER" id="PTHR40078">
    <property type="entry name" value="INTEGRAL MEMBRANE PROTEIN-RELATED"/>
    <property type="match status" value="1"/>
</dbReference>
<dbReference type="AlphaFoldDB" id="A0A0H2MMU1"/>
<comment type="caution">
    <text evidence="2">The sequence shown here is derived from an EMBL/GenBank/DDBJ whole genome shotgun (WGS) entry which is preliminary data.</text>
</comment>
<reference evidence="2 3" key="1">
    <citation type="submission" date="2015-03" db="EMBL/GenBank/DDBJ databases">
        <title>Genome sequence of Variovorax paradoxus TBEA6.</title>
        <authorList>
            <person name="Poehlein A."/>
            <person name="Schuldes J."/>
            <person name="Wuebbeler J.H."/>
            <person name="Hiessl S."/>
            <person name="Steinbuechel A."/>
            <person name="Daniel R."/>
        </authorList>
    </citation>
    <scope>NUCLEOTIDE SEQUENCE [LARGE SCALE GENOMIC DNA]</scope>
    <source>
        <strain evidence="2 3">TBEA6</strain>
    </source>
</reference>
<gene>
    <name evidence="2" type="ORF">VPARA_05880</name>
</gene>
<evidence type="ECO:0000313" key="3">
    <source>
        <dbReference type="Proteomes" id="UP000035170"/>
    </source>
</evidence>
<keyword evidence="1" id="KW-0812">Transmembrane</keyword>
<feature type="transmembrane region" description="Helical" evidence="1">
    <location>
        <begin position="117"/>
        <end position="139"/>
    </location>
</feature>
<feature type="transmembrane region" description="Helical" evidence="1">
    <location>
        <begin position="63"/>
        <end position="83"/>
    </location>
</feature>
<dbReference type="PANTHER" id="PTHR40078:SF1">
    <property type="entry name" value="INTEGRAL MEMBRANE PROTEIN"/>
    <property type="match status" value="1"/>
</dbReference>
<sequence length="223" mass="23440">MKKTVHLVQLGPIEQLRAGKLIRRLAQLMLGLTFYGISMAMMVRGNLGQAPWDALHLGITAHLPVSFGWVVVGLSFVVLLLWVPLREMPGLGTLANAITIGVVAGLALQVLKTPELLWGRAALTVGGVLLCGLGSALYIGAQLGRGPRDGLMTGLQRVTGLSLRLVRTGLEIAVLTIGLTLGGFGLFGVGTVLFALCIGPLTQALLPWVLIPLDAVTAVAEEQ</sequence>
<dbReference type="InterPro" id="IPR038750">
    <property type="entry name" value="YczE/YyaS-like"/>
</dbReference>
<keyword evidence="1" id="KW-1133">Transmembrane helix</keyword>
<dbReference type="PATRIC" id="fig|34073.19.peg.595"/>
<keyword evidence="1" id="KW-0472">Membrane</keyword>
<keyword evidence="3" id="KW-1185">Reference proteome</keyword>